<feature type="domain" description="ABC transporter" evidence="9">
    <location>
        <begin position="2"/>
        <end position="239"/>
    </location>
</feature>
<dbReference type="GO" id="GO:0016887">
    <property type="term" value="F:ATP hydrolysis activity"/>
    <property type="evidence" value="ECO:0007669"/>
    <property type="project" value="InterPro"/>
</dbReference>
<dbReference type="PANTHER" id="PTHR43553">
    <property type="entry name" value="HEAVY METAL TRANSPORTER"/>
    <property type="match status" value="1"/>
</dbReference>
<evidence type="ECO:0000313" key="11">
    <source>
        <dbReference type="Proteomes" id="UP000254060"/>
    </source>
</evidence>
<dbReference type="InterPro" id="IPR027417">
    <property type="entry name" value="P-loop_NTPase"/>
</dbReference>
<comment type="similarity">
    <text evidence="2">Belongs to the ABC transporter superfamily.</text>
</comment>
<evidence type="ECO:0000256" key="8">
    <source>
        <dbReference type="ARBA" id="ARBA00023136"/>
    </source>
</evidence>
<protein>
    <submittedName>
        <fullName evidence="10">HMP/thiamine import ATP-binding protein YkoD</fullName>
        <ecNumber evidence="10">3.6.3.-</ecNumber>
    </submittedName>
</protein>
<dbReference type="CDD" id="cd03225">
    <property type="entry name" value="ABC_cobalt_CbiO_domain1"/>
    <property type="match status" value="2"/>
</dbReference>
<feature type="domain" description="ABC transporter" evidence="9">
    <location>
        <begin position="241"/>
        <end position="439"/>
    </location>
</feature>
<reference evidence="10 11" key="1">
    <citation type="submission" date="2018-06" db="EMBL/GenBank/DDBJ databases">
        <authorList>
            <consortium name="Pathogen Informatics"/>
            <person name="Doyle S."/>
        </authorList>
    </citation>
    <scope>NUCLEOTIDE SEQUENCE [LARGE SCALE GENOMIC DNA]</scope>
    <source>
        <strain evidence="10 11">NCTC13163</strain>
    </source>
</reference>
<dbReference type="AlphaFoldDB" id="A0A377FTB3"/>
<comment type="subcellular location">
    <subcellularLocation>
        <location evidence="1">Cell membrane</location>
        <topology evidence="1">Peripheral membrane protein</topology>
    </subcellularLocation>
</comment>
<dbReference type="InterPro" id="IPR017871">
    <property type="entry name" value="ABC_transporter-like_CS"/>
</dbReference>
<dbReference type="STRING" id="1397694.GCA_000702585_01927"/>
<dbReference type="Proteomes" id="UP000254060">
    <property type="component" value="Unassembled WGS sequence"/>
</dbReference>
<sequence length="443" mass="49596">MVEAEQLTFRYPGKPTDVLSDVTLTLQDGRTLITGASGSGKSTLFAMFNRLYPDNCDGIVTGRLHLFDRSYDTYAAGEVNRRVGTVFQDPDSQFVMQTVEEELIFTLENFGVARGEMSERVTAILHALGLSEYRNRTIHDLSGGEKQQIAVACALIGRPEWLLLDEPLAHLDPETAHRFVRWFDGVARTVNVVVIEHRPYVWGDFFDRQVELVEGRVVKDGPFEMRPDYTFASIGSHKGECNLFHIPNFKRNEFELAASDLTVAEGEVVAILGRNGSGKSTWLRSLARNHRDVGFVPQSPAHLFVTSDVTSELKYGHDRPIEDMLTRLGLGPLRDAHPLSLSHGQKRRLAIGVMMLSEKRLIAFDEPTAGQDEASLRALHDLMAERADAGQAVLFVTHDLSFARVANTYYLMHEGELSGPYDASLWDDPELLRRHGLLTEGWS</sequence>
<accession>A0A377FTB3</accession>
<dbReference type="InterPro" id="IPR003439">
    <property type="entry name" value="ABC_transporter-like_ATP-bd"/>
</dbReference>
<evidence type="ECO:0000256" key="1">
    <source>
        <dbReference type="ARBA" id="ARBA00004202"/>
    </source>
</evidence>
<dbReference type="EMBL" id="UGGP01000001">
    <property type="protein sequence ID" value="STO08061.1"/>
    <property type="molecule type" value="Genomic_DNA"/>
</dbReference>
<dbReference type="EC" id="3.6.3.-" evidence="10"/>
<dbReference type="GO" id="GO:0042626">
    <property type="term" value="F:ATPase-coupled transmembrane transporter activity"/>
    <property type="evidence" value="ECO:0007669"/>
    <property type="project" value="TreeGrafter"/>
</dbReference>
<evidence type="ECO:0000256" key="4">
    <source>
        <dbReference type="ARBA" id="ARBA00022475"/>
    </source>
</evidence>
<dbReference type="SUPFAM" id="SSF52540">
    <property type="entry name" value="P-loop containing nucleoside triphosphate hydrolases"/>
    <property type="match status" value="2"/>
</dbReference>
<evidence type="ECO:0000256" key="2">
    <source>
        <dbReference type="ARBA" id="ARBA00005417"/>
    </source>
</evidence>
<evidence type="ECO:0000256" key="5">
    <source>
        <dbReference type="ARBA" id="ARBA00022741"/>
    </source>
</evidence>
<evidence type="ECO:0000256" key="3">
    <source>
        <dbReference type="ARBA" id="ARBA00022448"/>
    </source>
</evidence>
<dbReference type="PROSITE" id="PS50893">
    <property type="entry name" value="ABC_TRANSPORTER_2"/>
    <property type="match status" value="2"/>
</dbReference>
<dbReference type="InterPro" id="IPR015856">
    <property type="entry name" value="ABC_transpr_CbiO/EcfA_su"/>
</dbReference>
<evidence type="ECO:0000259" key="9">
    <source>
        <dbReference type="PROSITE" id="PS50893"/>
    </source>
</evidence>
<keyword evidence="10" id="KW-0378">Hydrolase</keyword>
<organism evidence="10 11">
    <name type="scientific">Exiguobacterium aurantiacum</name>
    <dbReference type="NCBI Taxonomy" id="33987"/>
    <lineage>
        <taxon>Bacteria</taxon>
        <taxon>Bacillati</taxon>
        <taxon>Bacillota</taxon>
        <taxon>Bacilli</taxon>
        <taxon>Bacillales</taxon>
        <taxon>Bacillales Family XII. Incertae Sedis</taxon>
        <taxon>Exiguobacterium</taxon>
    </lineage>
</organism>
<gene>
    <name evidence="10" type="primary">ykoD_2</name>
    <name evidence="10" type="ORF">NCTC13163_01426</name>
</gene>
<keyword evidence="8" id="KW-0472">Membrane</keyword>
<dbReference type="GO" id="GO:0005524">
    <property type="term" value="F:ATP binding"/>
    <property type="evidence" value="ECO:0007669"/>
    <property type="project" value="UniProtKB-KW"/>
</dbReference>
<dbReference type="GO" id="GO:0043190">
    <property type="term" value="C:ATP-binding cassette (ABC) transporter complex"/>
    <property type="evidence" value="ECO:0007669"/>
    <property type="project" value="TreeGrafter"/>
</dbReference>
<dbReference type="InterPro" id="IPR003593">
    <property type="entry name" value="AAA+_ATPase"/>
</dbReference>
<dbReference type="PROSITE" id="PS00211">
    <property type="entry name" value="ABC_TRANSPORTER_1"/>
    <property type="match status" value="1"/>
</dbReference>
<proteinExistence type="inferred from homology"/>
<dbReference type="Pfam" id="PF00005">
    <property type="entry name" value="ABC_tran"/>
    <property type="match status" value="2"/>
</dbReference>
<keyword evidence="7" id="KW-1278">Translocase</keyword>
<evidence type="ECO:0000313" key="10">
    <source>
        <dbReference type="EMBL" id="STO08061.1"/>
    </source>
</evidence>
<evidence type="ECO:0000256" key="6">
    <source>
        <dbReference type="ARBA" id="ARBA00022840"/>
    </source>
</evidence>
<dbReference type="InterPro" id="IPR050095">
    <property type="entry name" value="ECF_ABC_transporter_ATP-bd"/>
</dbReference>
<dbReference type="Gene3D" id="3.40.50.300">
    <property type="entry name" value="P-loop containing nucleotide triphosphate hydrolases"/>
    <property type="match status" value="2"/>
</dbReference>
<keyword evidence="3" id="KW-0813">Transport</keyword>
<dbReference type="SMART" id="SM00382">
    <property type="entry name" value="AAA"/>
    <property type="match status" value="2"/>
</dbReference>
<keyword evidence="6 10" id="KW-0067">ATP-binding</keyword>
<keyword evidence="4" id="KW-1003">Cell membrane</keyword>
<keyword evidence="5" id="KW-0547">Nucleotide-binding</keyword>
<name>A0A377FTB3_9BACL</name>
<evidence type="ECO:0000256" key="7">
    <source>
        <dbReference type="ARBA" id="ARBA00022967"/>
    </source>
</evidence>